<evidence type="ECO:0000313" key="1">
    <source>
        <dbReference type="EMBL" id="EMS71261.1"/>
    </source>
</evidence>
<keyword evidence="2" id="KW-1185">Reference proteome</keyword>
<accession>S0FLR6</accession>
<evidence type="ECO:0000313" key="2">
    <source>
        <dbReference type="Proteomes" id="UP000014155"/>
    </source>
</evidence>
<dbReference type="EMBL" id="AORV01000040">
    <property type="protein sequence ID" value="EMS71261.1"/>
    <property type="molecule type" value="Genomic_DNA"/>
</dbReference>
<reference evidence="1 2" key="1">
    <citation type="journal article" date="2013" name="Genome Announc.">
        <title>Draft Genome Sequence of the Cellulolytic, Mesophilic, Anaerobic Bacterium Clostridium termitidis Strain CT1112 (DSM 5398).</title>
        <authorList>
            <person name="Lal S."/>
            <person name="Ramachandran U."/>
            <person name="Zhang X."/>
            <person name="Munir R."/>
            <person name="Sparling R."/>
            <person name="Levin D.B."/>
        </authorList>
    </citation>
    <scope>NUCLEOTIDE SEQUENCE [LARGE SCALE GENOMIC DNA]</scope>
    <source>
        <strain evidence="1 2">CT1112</strain>
    </source>
</reference>
<name>S0FLR6_RUMCE</name>
<sequence length="143" mass="16639">MENNFGAKLDLFCVYDFFQNCILCHYSEGLPNNYNAHGSNKDNWLKSRLDFNGVSEMLNTFFTENNEGDNIDLSVAFEDRNVRSALTHSGKIRKCLSAIRLYNIVRKIILCLEPAYSSELTEFDYLKDFVFDVQELLNYTDNF</sequence>
<proteinExistence type="predicted"/>
<organism evidence="1 2">
    <name type="scientific">Ruminiclostridium cellobioparum subsp. termitidis CT1112</name>
    <dbReference type="NCBI Taxonomy" id="1195236"/>
    <lineage>
        <taxon>Bacteria</taxon>
        <taxon>Bacillati</taxon>
        <taxon>Bacillota</taxon>
        <taxon>Clostridia</taxon>
        <taxon>Eubacteriales</taxon>
        <taxon>Oscillospiraceae</taxon>
        <taxon>Ruminiclostridium</taxon>
    </lineage>
</organism>
<comment type="caution">
    <text evidence="1">The sequence shown here is derived from an EMBL/GenBank/DDBJ whole genome shotgun (WGS) entry which is preliminary data.</text>
</comment>
<dbReference type="Proteomes" id="UP000014155">
    <property type="component" value="Unassembled WGS sequence"/>
</dbReference>
<gene>
    <name evidence="1" type="ORF">CTER_2877</name>
</gene>
<dbReference type="AlphaFoldDB" id="S0FLR6"/>
<protein>
    <submittedName>
        <fullName evidence="1">Uncharacterized protein</fullName>
    </submittedName>
</protein>